<keyword evidence="5" id="KW-0804">Transcription</keyword>
<dbReference type="InterPro" id="IPR039422">
    <property type="entry name" value="MarR/SlyA-like"/>
</dbReference>
<dbReference type="PRINTS" id="PR00598">
    <property type="entry name" value="HTHMARR"/>
</dbReference>
<dbReference type="OrthoDB" id="9806864at2"/>
<accession>A0A495IDP7</accession>
<name>A0A495IDP7_9MICO</name>
<dbReference type="InterPro" id="IPR000835">
    <property type="entry name" value="HTH_MarR-typ"/>
</dbReference>
<dbReference type="InterPro" id="IPR036388">
    <property type="entry name" value="WH-like_DNA-bd_sf"/>
</dbReference>
<dbReference type="Proteomes" id="UP000280008">
    <property type="component" value="Unassembled WGS sequence"/>
</dbReference>
<keyword evidence="4" id="KW-0238">DNA-binding</keyword>
<evidence type="ECO:0000313" key="7">
    <source>
        <dbReference type="EMBL" id="RKR74102.1"/>
    </source>
</evidence>
<dbReference type="InterPro" id="IPR036390">
    <property type="entry name" value="WH_DNA-bd_sf"/>
</dbReference>
<proteinExistence type="predicted"/>
<dbReference type="AlphaFoldDB" id="A0A495IDP7"/>
<comment type="subcellular location">
    <subcellularLocation>
        <location evidence="1">Cytoplasm</location>
    </subcellularLocation>
</comment>
<dbReference type="PANTHER" id="PTHR33164">
    <property type="entry name" value="TRANSCRIPTIONAL REGULATOR, MARR FAMILY"/>
    <property type="match status" value="1"/>
</dbReference>
<dbReference type="PANTHER" id="PTHR33164:SF5">
    <property type="entry name" value="ORGANIC HYDROPEROXIDE RESISTANCE TRANSCRIPTIONAL REGULATOR"/>
    <property type="match status" value="1"/>
</dbReference>
<reference evidence="7 8" key="1">
    <citation type="submission" date="2018-10" db="EMBL/GenBank/DDBJ databases">
        <title>Sequencing the genomes of 1000 actinobacteria strains.</title>
        <authorList>
            <person name="Klenk H.-P."/>
        </authorList>
    </citation>
    <scope>NUCLEOTIDE SEQUENCE [LARGE SCALE GENOMIC DNA]</scope>
    <source>
        <strain evidence="7 8">DSM 17894</strain>
    </source>
</reference>
<dbReference type="FunFam" id="1.10.10.10:FF:000163">
    <property type="entry name" value="MarR family transcriptional regulator"/>
    <property type="match status" value="1"/>
</dbReference>
<dbReference type="EMBL" id="RBKS01000001">
    <property type="protein sequence ID" value="RKR74102.1"/>
    <property type="molecule type" value="Genomic_DNA"/>
</dbReference>
<keyword evidence="3" id="KW-0805">Transcription regulation</keyword>
<sequence length="153" mass="16483">MSTTAAAAPAPKLDEQICFALYSASRALTATYRELLAPLGLTYPQYLVMLALWEADGHEPVSVSQLGERLHLESGTLSPLLRRLEAQGLVVKTRAAGDERVVELTLTDQGRRMHGETTRIGQGICAATGLTTEALMVLQQQITSLAEHARAAL</sequence>
<protein>
    <submittedName>
        <fullName evidence="7">MarR family transcriptional regulator</fullName>
    </submittedName>
</protein>
<evidence type="ECO:0000256" key="5">
    <source>
        <dbReference type="ARBA" id="ARBA00023163"/>
    </source>
</evidence>
<organism evidence="7 8">
    <name type="scientific">Frondihabitans australicus</name>
    <dbReference type="NCBI Taxonomy" id="386892"/>
    <lineage>
        <taxon>Bacteria</taxon>
        <taxon>Bacillati</taxon>
        <taxon>Actinomycetota</taxon>
        <taxon>Actinomycetes</taxon>
        <taxon>Micrococcales</taxon>
        <taxon>Microbacteriaceae</taxon>
        <taxon>Frondihabitans</taxon>
    </lineage>
</organism>
<dbReference type="GO" id="GO:0003700">
    <property type="term" value="F:DNA-binding transcription factor activity"/>
    <property type="evidence" value="ECO:0007669"/>
    <property type="project" value="InterPro"/>
</dbReference>
<dbReference type="InterPro" id="IPR055166">
    <property type="entry name" value="Transc_reg_Sar_Rot_HTH"/>
</dbReference>
<keyword evidence="8" id="KW-1185">Reference proteome</keyword>
<dbReference type="Gene3D" id="1.10.10.10">
    <property type="entry name" value="Winged helix-like DNA-binding domain superfamily/Winged helix DNA-binding domain"/>
    <property type="match status" value="1"/>
</dbReference>
<keyword evidence="2" id="KW-0963">Cytoplasm</keyword>
<dbReference type="SUPFAM" id="SSF46785">
    <property type="entry name" value="Winged helix' DNA-binding domain"/>
    <property type="match status" value="1"/>
</dbReference>
<evidence type="ECO:0000256" key="3">
    <source>
        <dbReference type="ARBA" id="ARBA00023015"/>
    </source>
</evidence>
<comment type="caution">
    <text evidence="7">The sequence shown here is derived from an EMBL/GenBank/DDBJ whole genome shotgun (WGS) entry which is preliminary data.</text>
</comment>
<evidence type="ECO:0000259" key="6">
    <source>
        <dbReference type="PROSITE" id="PS50995"/>
    </source>
</evidence>
<gene>
    <name evidence="7" type="ORF">C8E83_1208</name>
</gene>
<evidence type="ECO:0000313" key="8">
    <source>
        <dbReference type="Proteomes" id="UP000280008"/>
    </source>
</evidence>
<dbReference type="SMART" id="SM00347">
    <property type="entry name" value="HTH_MARR"/>
    <property type="match status" value="1"/>
</dbReference>
<evidence type="ECO:0000256" key="2">
    <source>
        <dbReference type="ARBA" id="ARBA00022490"/>
    </source>
</evidence>
<dbReference type="GO" id="GO:0006950">
    <property type="term" value="P:response to stress"/>
    <property type="evidence" value="ECO:0007669"/>
    <property type="project" value="TreeGrafter"/>
</dbReference>
<dbReference type="GO" id="GO:0003677">
    <property type="term" value="F:DNA binding"/>
    <property type="evidence" value="ECO:0007669"/>
    <property type="project" value="UniProtKB-KW"/>
</dbReference>
<evidence type="ECO:0000256" key="4">
    <source>
        <dbReference type="ARBA" id="ARBA00023125"/>
    </source>
</evidence>
<dbReference type="GO" id="GO:0005737">
    <property type="term" value="C:cytoplasm"/>
    <property type="evidence" value="ECO:0007669"/>
    <property type="project" value="UniProtKB-SubCell"/>
</dbReference>
<feature type="domain" description="HTH marR-type" evidence="6">
    <location>
        <begin position="14"/>
        <end position="147"/>
    </location>
</feature>
<dbReference type="PROSITE" id="PS50995">
    <property type="entry name" value="HTH_MARR_2"/>
    <property type="match status" value="1"/>
</dbReference>
<evidence type="ECO:0000256" key="1">
    <source>
        <dbReference type="ARBA" id="ARBA00004496"/>
    </source>
</evidence>
<dbReference type="Pfam" id="PF22381">
    <property type="entry name" value="Staph_reg_Sar_Rot"/>
    <property type="match status" value="1"/>
</dbReference>
<dbReference type="RefSeq" id="WP_121368883.1">
    <property type="nucleotide sequence ID" value="NZ_RBKS01000001.1"/>
</dbReference>